<dbReference type="KEGG" id="adin:H7849_12370"/>
<keyword evidence="5" id="KW-0645">Protease</keyword>
<dbReference type="SUPFAM" id="SSF55486">
    <property type="entry name" value="Metalloproteases ('zincins'), catalytic domain"/>
    <property type="match status" value="1"/>
</dbReference>
<feature type="chain" id="PRO_5028912056" evidence="2">
    <location>
        <begin position="23"/>
        <end position="821"/>
    </location>
</feature>
<dbReference type="EMBL" id="CP060394">
    <property type="protein sequence ID" value="QNI34614.1"/>
    <property type="molecule type" value="Genomic_DNA"/>
</dbReference>
<keyword evidence="6" id="KW-1185">Reference proteome</keyword>
<dbReference type="Proteomes" id="UP000515312">
    <property type="component" value="Chromosome"/>
</dbReference>
<evidence type="ECO:0000259" key="3">
    <source>
        <dbReference type="Pfam" id="PF16313"/>
    </source>
</evidence>
<dbReference type="CDD" id="cd04276">
    <property type="entry name" value="ZnMc_MMP_like_2"/>
    <property type="match status" value="1"/>
</dbReference>
<gene>
    <name evidence="5" type="ORF">H7849_12370</name>
</gene>
<feature type="signal peptide" evidence="2">
    <location>
        <begin position="1"/>
        <end position="22"/>
    </location>
</feature>
<dbReference type="Pfam" id="PF16313">
    <property type="entry name" value="DUF4953"/>
    <property type="match status" value="1"/>
</dbReference>
<feature type="domain" description="DUF5117" evidence="4">
    <location>
        <begin position="88"/>
        <end position="282"/>
    </location>
</feature>
<dbReference type="PANTHER" id="PTHR38478">
    <property type="entry name" value="PEPTIDASE M1A AND M12B"/>
    <property type="match status" value="1"/>
</dbReference>
<feature type="region of interest" description="Disordered" evidence="1">
    <location>
        <begin position="802"/>
        <end position="821"/>
    </location>
</feature>
<keyword evidence="2" id="KW-0732">Signal</keyword>
<dbReference type="InterPro" id="IPR033413">
    <property type="entry name" value="DUF5117"/>
</dbReference>
<proteinExistence type="predicted"/>
<keyword evidence="5" id="KW-0482">Metalloprotease</keyword>
<dbReference type="AlphaFoldDB" id="A0A7G8BPZ4"/>
<dbReference type="RefSeq" id="WP_186746912.1">
    <property type="nucleotide sequence ID" value="NZ_CP060394.1"/>
</dbReference>
<evidence type="ECO:0000313" key="5">
    <source>
        <dbReference type="EMBL" id="QNI34614.1"/>
    </source>
</evidence>
<dbReference type="GO" id="GO:0006508">
    <property type="term" value="P:proteolysis"/>
    <property type="evidence" value="ECO:0007669"/>
    <property type="project" value="UniProtKB-KW"/>
</dbReference>
<dbReference type="InterPro" id="IPR024079">
    <property type="entry name" value="MetalloPept_cat_dom_sf"/>
</dbReference>
<dbReference type="GO" id="GO:0008237">
    <property type="term" value="F:metallopeptidase activity"/>
    <property type="evidence" value="ECO:0007669"/>
    <property type="project" value="UniProtKB-KW"/>
</dbReference>
<dbReference type="Pfam" id="PF17148">
    <property type="entry name" value="DUF5117"/>
    <property type="match status" value="1"/>
</dbReference>
<feature type="domain" description="EcxA zinc-binding" evidence="3">
    <location>
        <begin position="409"/>
        <end position="719"/>
    </location>
</feature>
<dbReference type="InterPro" id="IPR034032">
    <property type="entry name" value="Zn_MMP-like_bac"/>
</dbReference>
<accession>A0A7G8BPZ4</accession>
<organism evidence="5 6">
    <name type="scientific">Alloacidobacterium dinghuense</name>
    <dbReference type="NCBI Taxonomy" id="2763107"/>
    <lineage>
        <taxon>Bacteria</taxon>
        <taxon>Pseudomonadati</taxon>
        <taxon>Acidobacteriota</taxon>
        <taxon>Terriglobia</taxon>
        <taxon>Terriglobales</taxon>
        <taxon>Acidobacteriaceae</taxon>
        <taxon>Alloacidobacterium</taxon>
    </lineage>
</organism>
<evidence type="ECO:0000256" key="1">
    <source>
        <dbReference type="SAM" id="MobiDB-lite"/>
    </source>
</evidence>
<keyword evidence="5" id="KW-0378">Hydrolase</keyword>
<reference evidence="5 6" key="1">
    <citation type="submission" date="2020-08" db="EMBL/GenBank/DDBJ databases">
        <title>Edaphobacter telluris sp. nov. and Acidobacterium dinghuensis sp. nov., two acidobacteria isolated from forest soil.</title>
        <authorList>
            <person name="Fu J."/>
            <person name="Qiu L."/>
        </authorList>
    </citation>
    <scope>NUCLEOTIDE SEQUENCE [LARGE SCALE GENOMIC DNA]</scope>
    <source>
        <strain evidence="5">4Y35</strain>
    </source>
</reference>
<protein>
    <submittedName>
        <fullName evidence="5">Zinc-dependent metalloprotease</fullName>
    </submittedName>
</protein>
<evidence type="ECO:0000313" key="6">
    <source>
        <dbReference type="Proteomes" id="UP000515312"/>
    </source>
</evidence>
<sequence length="821" mass="90225">MKLPRRFFALPLFLALSLPCMSQTPPVQPVSIAQKTAAMQKLDGYFPIAWDAKEGKLYLEIDTFGKDFLFLDSLPYGVGSNDLGLDRGQLGRGRVVRFYRSGPKVLLIERNLEYRSSSPSADEQLDVTQSFAESVLWGFKVEAEDGDKVLVDATDFFLHDAHGVAERLEENKQGTYHLETTRSAILMEGTKNFPLNTEVESVLTFTTEGPVHAPLVASVTPDAHAVTVHEHYSFIQLPDDGYKPRAFDPRSGYFDVSYRDYSAPLGQSVDIHLISRHRLQKKDPTAATSEPVKPIVYYVDRGAPEPIRTALVEGASWWNQAFEAAGFRNAFQVKVLPEGADPMDVRYNVIQWVHRSTRGWSYGAGVIDPRTGEIIKGQVTVGSLRARQDYLIAEAVLAPYEQGKPVPDAMREMVLARIRQLAAHEVGHTLGLAHNFAASSIAPGTSVMDYPHPWITLKPDGTPDLSHAYTTGIGSWDKVAITYGYSDFPQGTDEHKALDTILRKTTDSGLIFITDEDSRPLGSANPRSHLWDNGADPAAELERILTVRAAALKRFGENAIQPGQPMAQLEDTLVPLYLLHRYQTEAASKEIGGLDYRYAIRGDGQLITSIVSPADQQRALDAVLRTLDPFALTLPQSLLEILSPRPPAYPTTRESFPGRTGLTFDPQGAVESAANLTASLLFEPARASRLVEYKLRNSSLPGLDDVINQTLKATWYAPRQATITLATQLTVEDVVLRHLLSLAASPTASPEAKAIALSETDQLNTWLKGKAGDANAPALLHAHWVAAQNEIATFSKDPLKFATPAELETPPGQPIGDDDDF</sequence>
<name>A0A7G8BPZ4_9BACT</name>
<dbReference type="Gene3D" id="3.40.390.10">
    <property type="entry name" value="Collagenase (Catalytic Domain)"/>
    <property type="match status" value="1"/>
</dbReference>
<dbReference type="InterPro" id="IPR032534">
    <property type="entry name" value="EcxA_zinc-bd"/>
</dbReference>
<dbReference type="PANTHER" id="PTHR38478:SF1">
    <property type="entry name" value="ZINC DEPENDENT METALLOPROTEASE DOMAIN LIPOPROTEIN"/>
    <property type="match status" value="1"/>
</dbReference>
<evidence type="ECO:0000256" key="2">
    <source>
        <dbReference type="SAM" id="SignalP"/>
    </source>
</evidence>
<evidence type="ECO:0000259" key="4">
    <source>
        <dbReference type="Pfam" id="PF17148"/>
    </source>
</evidence>